<dbReference type="GO" id="GO:0090307">
    <property type="term" value="P:mitotic spindle assembly"/>
    <property type="evidence" value="ECO:0007669"/>
    <property type="project" value="TreeGrafter"/>
</dbReference>
<feature type="region of interest" description="Disordered" evidence="1">
    <location>
        <begin position="82"/>
        <end position="110"/>
    </location>
</feature>
<feature type="compositionally biased region" description="Basic and acidic residues" evidence="1">
    <location>
        <begin position="229"/>
        <end position="238"/>
    </location>
</feature>
<dbReference type="InterPro" id="IPR026106">
    <property type="entry name" value="MAP9"/>
</dbReference>
<evidence type="ECO:0000313" key="3">
    <source>
        <dbReference type="WBParaSite" id="sdigi.contig25.g2053.t1"/>
    </source>
</evidence>
<dbReference type="PANTHER" id="PTHR14739:SF9">
    <property type="entry name" value="MICROTUBULE-ASSOCIATED PROTEIN 9"/>
    <property type="match status" value="1"/>
</dbReference>
<keyword evidence="2" id="KW-1185">Reference proteome</keyword>
<dbReference type="PANTHER" id="PTHR14739">
    <property type="entry name" value="MICROTUBULE-ASSOCIATED PROTEIN 9"/>
    <property type="match status" value="1"/>
</dbReference>
<dbReference type="GO" id="GO:0000235">
    <property type="term" value="C:astral microtubule"/>
    <property type="evidence" value="ECO:0007669"/>
    <property type="project" value="TreeGrafter"/>
</dbReference>
<feature type="region of interest" description="Disordered" evidence="1">
    <location>
        <begin position="265"/>
        <end position="285"/>
    </location>
</feature>
<evidence type="ECO:0000313" key="2">
    <source>
        <dbReference type="Proteomes" id="UP000887581"/>
    </source>
</evidence>
<dbReference type="AlphaFoldDB" id="A0A915PRA2"/>
<feature type="region of interest" description="Disordered" evidence="1">
    <location>
        <begin position="229"/>
        <end position="250"/>
    </location>
</feature>
<feature type="compositionally biased region" description="Polar residues" evidence="1">
    <location>
        <begin position="239"/>
        <end position="250"/>
    </location>
</feature>
<accession>A0A915PRA2</accession>
<dbReference type="GO" id="GO:1902412">
    <property type="term" value="P:regulation of mitotic cytokinesis"/>
    <property type="evidence" value="ECO:0007669"/>
    <property type="project" value="TreeGrafter"/>
</dbReference>
<organism evidence="2 3">
    <name type="scientific">Setaria digitata</name>
    <dbReference type="NCBI Taxonomy" id="48799"/>
    <lineage>
        <taxon>Eukaryota</taxon>
        <taxon>Metazoa</taxon>
        <taxon>Ecdysozoa</taxon>
        <taxon>Nematoda</taxon>
        <taxon>Chromadorea</taxon>
        <taxon>Rhabditida</taxon>
        <taxon>Spirurina</taxon>
        <taxon>Spiruromorpha</taxon>
        <taxon>Filarioidea</taxon>
        <taxon>Setariidae</taxon>
        <taxon>Setaria</taxon>
    </lineage>
</organism>
<proteinExistence type="predicted"/>
<feature type="compositionally biased region" description="Basic and acidic residues" evidence="1">
    <location>
        <begin position="82"/>
        <end position="92"/>
    </location>
</feature>
<dbReference type="Proteomes" id="UP000887581">
    <property type="component" value="Unplaced"/>
</dbReference>
<evidence type="ECO:0000256" key="1">
    <source>
        <dbReference type="SAM" id="MobiDB-lite"/>
    </source>
</evidence>
<dbReference type="GO" id="GO:0000281">
    <property type="term" value="P:mitotic cytokinesis"/>
    <property type="evidence" value="ECO:0007669"/>
    <property type="project" value="InterPro"/>
</dbReference>
<dbReference type="GO" id="GO:0008017">
    <property type="term" value="F:microtubule binding"/>
    <property type="evidence" value="ECO:0007669"/>
    <property type="project" value="TreeGrafter"/>
</dbReference>
<sequence>MKGEEIPRTRNAKYNNTLDELLEIRYKKGSRIQQAAELVERPATRHGRNREAVTVLTNKDSFPLSLKREFLSKSGVIVERWQRESDGEGKSDDNDEDEEKEHGDDNEQYNFCNTTEVHDNKIHEIQKDGNKCEMNAVATAQEHCTKVAPSSLITIGNENSIQQLFGNSDERQDSEKSVRIGRKENHCPELVIGKTFLTGRPLGNLNGRFQTPNYRASKDEINRNISEVRESVEKDSRSMTHPFNEASSSGKVAYEAWLREKIKQEREKRRKQQEKEELEKRAREERRREAERNYEIWKQRADEAIREKRRKKKEKAEALEKEKAEEIRRKKEEASKMFQAWKNDRFQRLSKERQQRIQNEENDELKKKRELETKSNEAQKAFNIWYEKNKIRKAEAQRKLLESRKIEETQSRNTKEYKEALAREAYDVWLQIKENERRFNESLQGRIIKFDEMSRRFHSVPWVPPSNTVPWKFVPTRPRRHQSVKRSVKSNQTLNKKFSVTIHRSKSAIR</sequence>
<name>A0A915PRA2_9BILA</name>
<dbReference type="WBParaSite" id="sdigi.contig25.g2053.t1">
    <property type="protein sequence ID" value="sdigi.contig25.g2053.t1"/>
    <property type="gene ID" value="sdigi.contig25.g2053"/>
</dbReference>
<protein>
    <submittedName>
        <fullName evidence="3">Coiled-coil domain-containing protein</fullName>
    </submittedName>
</protein>
<reference evidence="3" key="1">
    <citation type="submission" date="2022-11" db="UniProtKB">
        <authorList>
            <consortium name="WormBaseParasite"/>
        </authorList>
    </citation>
    <scope>IDENTIFICATION</scope>
</reference>